<name>A0A4Y7SDV7_COPMI</name>
<dbReference type="EMBL" id="QPFP01000173">
    <property type="protein sequence ID" value="TEB19787.1"/>
    <property type="molecule type" value="Genomic_DNA"/>
</dbReference>
<reference evidence="2 3" key="1">
    <citation type="journal article" date="2019" name="Nat. Ecol. Evol.">
        <title>Megaphylogeny resolves global patterns of mushroom evolution.</title>
        <authorList>
            <person name="Varga T."/>
            <person name="Krizsan K."/>
            <person name="Foldi C."/>
            <person name="Dima B."/>
            <person name="Sanchez-Garcia M."/>
            <person name="Sanchez-Ramirez S."/>
            <person name="Szollosi G.J."/>
            <person name="Szarkandi J.G."/>
            <person name="Papp V."/>
            <person name="Albert L."/>
            <person name="Andreopoulos W."/>
            <person name="Angelini C."/>
            <person name="Antonin V."/>
            <person name="Barry K.W."/>
            <person name="Bougher N.L."/>
            <person name="Buchanan P."/>
            <person name="Buyck B."/>
            <person name="Bense V."/>
            <person name="Catcheside P."/>
            <person name="Chovatia M."/>
            <person name="Cooper J."/>
            <person name="Damon W."/>
            <person name="Desjardin D."/>
            <person name="Finy P."/>
            <person name="Geml J."/>
            <person name="Haridas S."/>
            <person name="Hughes K."/>
            <person name="Justo A."/>
            <person name="Karasinski D."/>
            <person name="Kautmanova I."/>
            <person name="Kiss B."/>
            <person name="Kocsube S."/>
            <person name="Kotiranta H."/>
            <person name="LaButti K.M."/>
            <person name="Lechner B.E."/>
            <person name="Liimatainen K."/>
            <person name="Lipzen A."/>
            <person name="Lukacs Z."/>
            <person name="Mihaltcheva S."/>
            <person name="Morgado L.N."/>
            <person name="Niskanen T."/>
            <person name="Noordeloos M.E."/>
            <person name="Ohm R.A."/>
            <person name="Ortiz-Santana B."/>
            <person name="Ovrebo C."/>
            <person name="Racz N."/>
            <person name="Riley R."/>
            <person name="Savchenko A."/>
            <person name="Shiryaev A."/>
            <person name="Soop K."/>
            <person name="Spirin V."/>
            <person name="Szebenyi C."/>
            <person name="Tomsovsky M."/>
            <person name="Tulloss R.E."/>
            <person name="Uehling J."/>
            <person name="Grigoriev I.V."/>
            <person name="Vagvolgyi C."/>
            <person name="Papp T."/>
            <person name="Martin F.M."/>
            <person name="Miettinen O."/>
            <person name="Hibbett D.S."/>
            <person name="Nagy L.G."/>
        </authorList>
    </citation>
    <scope>NUCLEOTIDE SEQUENCE [LARGE SCALE GENOMIC DNA]</scope>
    <source>
        <strain evidence="2 3">FP101781</strain>
    </source>
</reference>
<keyword evidence="3" id="KW-1185">Reference proteome</keyword>
<feature type="compositionally biased region" description="Basic and acidic residues" evidence="1">
    <location>
        <begin position="259"/>
        <end position="269"/>
    </location>
</feature>
<evidence type="ECO:0000313" key="3">
    <source>
        <dbReference type="Proteomes" id="UP000298030"/>
    </source>
</evidence>
<feature type="region of interest" description="Disordered" evidence="1">
    <location>
        <begin position="61"/>
        <end position="143"/>
    </location>
</feature>
<sequence length="515" mass="55259">MPPIALPIENDTTPSDGHAEAHAFSILDTLHVALSSCTPSISIPGPSACFPCLRAVPSDDSLNQHLNPEPRPAPRATHNTRRVGPGGRADAGWTPNPDGSAIPRARPDELQGLLASHSSSSEDDAERVSMHSNFGRNRRKKRKEKKKITLFGFDLFGATRRKAKPAPITLGEEDDAIYSSALPDHTRRGSHDDDEAGGSRRSGEDPLGSTPSLGTIHTSATFDADSDAAPLSASVIDGLSSSPRALELLAQSALLEEQRLLQAKSEKEERRRKRREKREAKYGGKESKETRDGLERERLKLERAKMQGVLPEDGQGEEFEGFQGSGSALPAARLVLGRRSRSGTTSSSSSRTTSRTGESGSVSRDGGARESGKESRNVAGQAPTVASAPLEDFGDFVSVESNGPEEGEADEVDLDGELYAGPRRSYAEHRSARGSSSNGDSKSRGSGAGSQGQNTAPAPPYDRDDAERQEIKVEVVLKEIVPIFGLDESEHIRRVTIASFTDLWFARSPLVGVWG</sequence>
<feature type="compositionally biased region" description="Basic and acidic residues" evidence="1">
    <location>
        <begin position="277"/>
        <end position="305"/>
    </location>
</feature>
<dbReference type="OrthoDB" id="3255924at2759"/>
<comment type="caution">
    <text evidence="2">The sequence shown here is derived from an EMBL/GenBank/DDBJ whole genome shotgun (WGS) entry which is preliminary data.</text>
</comment>
<evidence type="ECO:0000313" key="2">
    <source>
        <dbReference type="EMBL" id="TEB19787.1"/>
    </source>
</evidence>
<feature type="compositionally biased region" description="Acidic residues" evidence="1">
    <location>
        <begin position="403"/>
        <end position="416"/>
    </location>
</feature>
<evidence type="ECO:0000256" key="1">
    <source>
        <dbReference type="SAM" id="MobiDB-lite"/>
    </source>
</evidence>
<feature type="compositionally biased region" description="Basic and acidic residues" evidence="1">
    <location>
        <begin position="366"/>
        <end position="376"/>
    </location>
</feature>
<feature type="region of interest" description="Disordered" evidence="1">
    <location>
        <begin position="166"/>
        <end position="227"/>
    </location>
</feature>
<feature type="region of interest" description="Disordered" evidence="1">
    <location>
        <begin position="259"/>
        <end position="464"/>
    </location>
</feature>
<feature type="compositionally biased region" description="Low complexity" evidence="1">
    <location>
        <begin position="342"/>
        <end position="364"/>
    </location>
</feature>
<proteinExistence type="predicted"/>
<gene>
    <name evidence="2" type="ORF">FA13DRAFT_1718455</name>
</gene>
<dbReference type="AlphaFoldDB" id="A0A4Y7SDV7"/>
<dbReference type="Proteomes" id="UP000298030">
    <property type="component" value="Unassembled WGS sequence"/>
</dbReference>
<protein>
    <submittedName>
        <fullName evidence="2">Uncharacterized protein</fullName>
    </submittedName>
</protein>
<feature type="compositionally biased region" description="Low complexity" evidence="1">
    <location>
        <begin position="218"/>
        <end position="227"/>
    </location>
</feature>
<accession>A0A4Y7SDV7</accession>
<feature type="compositionally biased region" description="Basic and acidic residues" evidence="1">
    <location>
        <begin position="184"/>
        <end position="204"/>
    </location>
</feature>
<organism evidence="2 3">
    <name type="scientific">Coprinellus micaceus</name>
    <name type="common">Glistening ink-cap mushroom</name>
    <name type="synonym">Coprinus micaceus</name>
    <dbReference type="NCBI Taxonomy" id="71717"/>
    <lineage>
        <taxon>Eukaryota</taxon>
        <taxon>Fungi</taxon>
        <taxon>Dikarya</taxon>
        <taxon>Basidiomycota</taxon>
        <taxon>Agaricomycotina</taxon>
        <taxon>Agaricomycetes</taxon>
        <taxon>Agaricomycetidae</taxon>
        <taxon>Agaricales</taxon>
        <taxon>Agaricineae</taxon>
        <taxon>Psathyrellaceae</taxon>
        <taxon>Coprinellus</taxon>
    </lineage>
</organism>